<keyword evidence="3 5" id="KW-0808">Transferase</keyword>
<dbReference type="UniPathway" id="UPA00241">
    <property type="reaction ID" value="UER00356"/>
</dbReference>
<comment type="function">
    <text evidence="3">Catalyzes the phosphorylation of the 3'-hydroxyl group of dephosphocoenzyme A to form coenzyme A.</text>
</comment>
<evidence type="ECO:0000256" key="3">
    <source>
        <dbReference type="HAMAP-Rule" id="MF_00376"/>
    </source>
</evidence>
<dbReference type="PROSITE" id="PS51219">
    <property type="entry name" value="DPCK"/>
    <property type="match status" value="1"/>
</dbReference>
<gene>
    <name evidence="3" type="primary">coaE</name>
    <name evidence="5" type="ORF">DAD186_11510</name>
</gene>
<organism evidence="5 6">
    <name type="scientific">Dermabacter vaginalis</name>
    <dbReference type="NCBI Taxonomy" id="1630135"/>
    <lineage>
        <taxon>Bacteria</taxon>
        <taxon>Bacillati</taxon>
        <taxon>Actinomycetota</taxon>
        <taxon>Actinomycetes</taxon>
        <taxon>Micrococcales</taxon>
        <taxon>Dermabacteraceae</taxon>
        <taxon>Dermabacter</taxon>
    </lineage>
</organism>
<dbReference type="Pfam" id="PF01121">
    <property type="entry name" value="CoaE"/>
    <property type="match status" value="1"/>
</dbReference>
<dbReference type="GO" id="GO:0005524">
    <property type="term" value="F:ATP binding"/>
    <property type="evidence" value="ECO:0007669"/>
    <property type="project" value="UniProtKB-UniRule"/>
</dbReference>
<protein>
    <recommendedName>
        <fullName evidence="3 4">Dephospho-CoA kinase</fullName>
        <ecNumber evidence="3 4">2.7.1.24</ecNumber>
    </recommendedName>
    <alternativeName>
        <fullName evidence="3">Dephosphocoenzyme A kinase</fullName>
    </alternativeName>
</protein>
<keyword evidence="3" id="KW-0173">Coenzyme A biosynthesis</keyword>
<keyword evidence="3" id="KW-0963">Cytoplasm</keyword>
<comment type="similarity">
    <text evidence="3">Belongs to the CoaE family.</text>
</comment>
<dbReference type="RefSeq" id="WP_065247858.1">
    <property type="nucleotide sequence ID" value="NZ_CP012117.1"/>
</dbReference>
<dbReference type="PANTHER" id="PTHR10695:SF46">
    <property type="entry name" value="BIFUNCTIONAL COENZYME A SYNTHASE-RELATED"/>
    <property type="match status" value="1"/>
</dbReference>
<reference evidence="5 6" key="1">
    <citation type="submission" date="2015-06" db="EMBL/GenBank/DDBJ databases">
        <title>Investigation of pathophysiology for high-risk pregnancy and development of treatment modality based on it.</title>
        <authorList>
            <person name="Kim B.-C."/>
            <person name="Lim S."/>
        </authorList>
    </citation>
    <scope>NUCLEOTIDE SEQUENCE [LARGE SCALE GENOMIC DNA]</scope>
    <source>
        <strain evidence="5 6">AD1-86</strain>
    </source>
</reference>
<feature type="binding site" evidence="3">
    <location>
        <begin position="23"/>
        <end position="28"/>
    </location>
    <ligand>
        <name>ATP</name>
        <dbReference type="ChEBI" id="CHEBI:30616"/>
    </ligand>
</feature>
<sequence length="224" mass="24345">MTHVSVPDAPPGVHRIGLTGGIGSGKSTVGKIWAREGHHVIDLDALSRAVLDQPGDGLEEAIAHFGEEYRDSATGRADRAALATLVFNNSRARAELEEIVHRHLWAEVARLEKDLAKTTAAGASLLVVHDSPLLFELGHDAHYEAIVVVLTPEEERIDRVVRERGKTREYVEGVIRAQVCDKERQARGDVFIDNAGAPEGLETRADAAFAEACDIIDDRLHAAD</sequence>
<keyword evidence="2 3" id="KW-0067">ATP-binding</keyword>
<dbReference type="Gene3D" id="3.40.50.300">
    <property type="entry name" value="P-loop containing nucleotide triphosphate hydrolases"/>
    <property type="match status" value="1"/>
</dbReference>
<dbReference type="InterPro" id="IPR001977">
    <property type="entry name" value="Depp_CoAkinase"/>
</dbReference>
<evidence type="ECO:0000256" key="4">
    <source>
        <dbReference type="NCBIfam" id="TIGR00152"/>
    </source>
</evidence>
<dbReference type="Proteomes" id="UP000092596">
    <property type="component" value="Chromosome"/>
</dbReference>
<dbReference type="HAMAP" id="MF_00376">
    <property type="entry name" value="Dephospho_CoA_kinase"/>
    <property type="match status" value="1"/>
</dbReference>
<evidence type="ECO:0000256" key="2">
    <source>
        <dbReference type="ARBA" id="ARBA00022840"/>
    </source>
</evidence>
<dbReference type="KEGG" id="dva:DAD186_11510"/>
<dbReference type="PATRIC" id="fig|1630135.4.peg.1153"/>
<dbReference type="EC" id="2.7.1.24" evidence="3 4"/>
<keyword evidence="1 3" id="KW-0547">Nucleotide-binding</keyword>
<dbReference type="CDD" id="cd02022">
    <property type="entry name" value="DPCK"/>
    <property type="match status" value="1"/>
</dbReference>
<keyword evidence="3 5" id="KW-0418">Kinase</keyword>
<dbReference type="GO" id="GO:0004140">
    <property type="term" value="F:dephospho-CoA kinase activity"/>
    <property type="evidence" value="ECO:0007669"/>
    <property type="project" value="UniProtKB-UniRule"/>
</dbReference>
<evidence type="ECO:0000256" key="1">
    <source>
        <dbReference type="ARBA" id="ARBA00022741"/>
    </source>
</evidence>
<dbReference type="GO" id="GO:0005737">
    <property type="term" value="C:cytoplasm"/>
    <property type="evidence" value="ECO:0007669"/>
    <property type="project" value="UniProtKB-SubCell"/>
</dbReference>
<dbReference type="PANTHER" id="PTHR10695">
    <property type="entry name" value="DEPHOSPHO-COA KINASE-RELATED"/>
    <property type="match status" value="1"/>
</dbReference>
<dbReference type="AlphaFoldDB" id="A0A1B0ZIE0"/>
<name>A0A1B0ZIE0_9MICO</name>
<dbReference type="InterPro" id="IPR027417">
    <property type="entry name" value="P-loop_NTPase"/>
</dbReference>
<dbReference type="NCBIfam" id="TIGR00152">
    <property type="entry name" value="dephospho-CoA kinase"/>
    <property type="match status" value="1"/>
</dbReference>
<dbReference type="GO" id="GO:0015937">
    <property type="term" value="P:coenzyme A biosynthetic process"/>
    <property type="evidence" value="ECO:0007669"/>
    <property type="project" value="UniProtKB-UniRule"/>
</dbReference>
<comment type="subcellular location">
    <subcellularLocation>
        <location evidence="3">Cytoplasm</location>
    </subcellularLocation>
</comment>
<comment type="catalytic activity">
    <reaction evidence="3">
        <text>3'-dephospho-CoA + ATP = ADP + CoA + H(+)</text>
        <dbReference type="Rhea" id="RHEA:18245"/>
        <dbReference type="ChEBI" id="CHEBI:15378"/>
        <dbReference type="ChEBI" id="CHEBI:30616"/>
        <dbReference type="ChEBI" id="CHEBI:57287"/>
        <dbReference type="ChEBI" id="CHEBI:57328"/>
        <dbReference type="ChEBI" id="CHEBI:456216"/>
        <dbReference type="EC" id="2.7.1.24"/>
    </reaction>
</comment>
<dbReference type="SUPFAM" id="SSF52540">
    <property type="entry name" value="P-loop containing nucleoside triphosphate hydrolases"/>
    <property type="match status" value="1"/>
</dbReference>
<comment type="pathway">
    <text evidence="3">Cofactor biosynthesis; coenzyme A biosynthesis; CoA from (R)-pantothenate: step 5/5.</text>
</comment>
<accession>A0A1B0ZIE0</accession>
<evidence type="ECO:0000313" key="5">
    <source>
        <dbReference type="EMBL" id="ANP27701.1"/>
    </source>
</evidence>
<dbReference type="EMBL" id="CP012117">
    <property type="protein sequence ID" value="ANP27701.1"/>
    <property type="molecule type" value="Genomic_DNA"/>
</dbReference>
<evidence type="ECO:0000313" key="6">
    <source>
        <dbReference type="Proteomes" id="UP000092596"/>
    </source>
</evidence>
<proteinExistence type="inferred from homology"/>
<dbReference type="STRING" id="1630135.DAD186_11510"/>